<proteinExistence type="predicted"/>
<evidence type="ECO:0000259" key="1">
    <source>
        <dbReference type="Pfam" id="PF05685"/>
    </source>
</evidence>
<dbReference type="OrthoDB" id="5524117at2"/>
<dbReference type="Pfam" id="PF05685">
    <property type="entry name" value="Uma2"/>
    <property type="match status" value="1"/>
</dbReference>
<keyword evidence="2" id="KW-0255">Endonuclease</keyword>
<evidence type="ECO:0000313" key="3">
    <source>
        <dbReference type="Proteomes" id="UP000095759"/>
    </source>
</evidence>
<dbReference type="SUPFAM" id="SSF52980">
    <property type="entry name" value="Restriction endonuclease-like"/>
    <property type="match status" value="1"/>
</dbReference>
<dbReference type="CDD" id="cd06260">
    <property type="entry name" value="DUF820-like"/>
    <property type="match status" value="1"/>
</dbReference>
<keyword evidence="3" id="KW-1185">Reference proteome</keyword>
<dbReference type="PANTHER" id="PTHR35400:SF3">
    <property type="entry name" value="SLL1072 PROTEIN"/>
    <property type="match status" value="1"/>
</dbReference>
<dbReference type="InterPro" id="IPR011335">
    <property type="entry name" value="Restrct_endonuc-II-like"/>
</dbReference>
<name>A0A1E5P6Q9_9ACTN</name>
<dbReference type="Proteomes" id="UP000095759">
    <property type="component" value="Unassembled WGS sequence"/>
</dbReference>
<evidence type="ECO:0000313" key="2">
    <source>
        <dbReference type="EMBL" id="OEJ25212.1"/>
    </source>
</evidence>
<gene>
    <name evidence="2" type="ORF">AS594_12645</name>
</gene>
<reference evidence="2 3" key="1">
    <citation type="submission" date="2016-08" db="EMBL/GenBank/DDBJ databases">
        <title>Complete genome sequence of Streptomyces agglomeratus strain 6-3-2, a novel anti-MRSA actinomycete isolated from Wuli of Tebit, China.</title>
        <authorList>
            <person name="Chen X."/>
        </authorList>
    </citation>
    <scope>NUCLEOTIDE SEQUENCE [LARGE SCALE GENOMIC DNA]</scope>
    <source>
        <strain evidence="2 3">6-3-2</strain>
    </source>
</reference>
<feature type="domain" description="Putative restriction endonuclease" evidence="1">
    <location>
        <begin position="19"/>
        <end position="182"/>
    </location>
</feature>
<accession>A0A1E5P6Q9</accession>
<comment type="caution">
    <text evidence="2">The sequence shown here is derived from an EMBL/GenBank/DDBJ whole genome shotgun (WGS) entry which is preliminary data.</text>
</comment>
<sequence length="193" mass="21918">MTALPDWMRPPRAEGWFAEDLDRLPEAPRHTELIDGALVFTTSPRRAWQSRLVTALTTTLMAQAPTGFEVEREMTIRLDARNRPEPDLLLTDQPYDPDRTWYAPEDVKLVVEAVSPESVHRDRTVKLRKYAEAGIPHYWCIEDEDGAPVVHVYELDEPTGAYAPAGIFRGTLQRPVPFGISLDLDTLTPPRSR</sequence>
<keyword evidence="2" id="KW-0378">Hydrolase</keyword>
<dbReference type="InterPro" id="IPR008538">
    <property type="entry name" value="Uma2"/>
</dbReference>
<dbReference type="InterPro" id="IPR012296">
    <property type="entry name" value="Nuclease_put_TT1808"/>
</dbReference>
<dbReference type="GO" id="GO:0004519">
    <property type="term" value="F:endonuclease activity"/>
    <property type="evidence" value="ECO:0007669"/>
    <property type="project" value="UniProtKB-KW"/>
</dbReference>
<dbReference type="AlphaFoldDB" id="A0A1E5P6Q9"/>
<dbReference type="RefSeq" id="WP_069932976.1">
    <property type="nucleotide sequence ID" value="NZ_MEHJ01000001.1"/>
</dbReference>
<keyword evidence="2" id="KW-0540">Nuclease</keyword>
<protein>
    <submittedName>
        <fullName evidence="2">Restriction endonuclease</fullName>
    </submittedName>
</protein>
<dbReference type="PANTHER" id="PTHR35400">
    <property type="entry name" value="SLR1083 PROTEIN"/>
    <property type="match status" value="1"/>
</dbReference>
<dbReference type="EMBL" id="MEHJ01000001">
    <property type="protein sequence ID" value="OEJ25212.1"/>
    <property type="molecule type" value="Genomic_DNA"/>
</dbReference>
<dbReference type="Gene3D" id="3.90.1570.10">
    <property type="entry name" value="tt1808, chain A"/>
    <property type="match status" value="1"/>
</dbReference>
<organism evidence="2 3">
    <name type="scientific">Streptomyces agglomeratus</name>
    <dbReference type="NCBI Taxonomy" id="285458"/>
    <lineage>
        <taxon>Bacteria</taxon>
        <taxon>Bacillati</taxon>
        <taxon>Actinomycetota</taxon>
        <taxon>Actinomycetes</taxon>
        <taxon>Kitasatosporales</taxon>
        <taxon>Streptomycetaceae</taxon>
        <taxon>Streptomyces</taxon>
    </lineage>
</organism>
<dbReference type="STRING" id="285458.BGM19_24165"/>